<accession>A0A7Y9J5F6</accession>
<dbReference type="InterPro" id="IPR000073">
    <property type="entry name" value="AB_hydrolase_1"/>
</dbReference>
<dbReference type="Proteomes" id="UP000535890">
    <property type="component" value="Unassembled WGS sequence"/>
</dbReference>
<dbReference type="InterPro" id="IPR029058">
    <property type="entry name" value="AB_hydrolase_fold"/>
</dbReference>
<proteinExistence type="predicted"/>
<gene>
    <name evidence="2" type="ORF">BJ983_002157</name>
</gene>
<dbReference type="Pfam" id="PF12697">
    <property type="entry name" value="Abhydrolase_6"/>
    <property type="match status" value="1"/>
</dbReference>
<dbReference type="AlphaFoldDB" id="A0A7Y9J5F6"/>
<dbReference type="GO" id="GO:0003824">
    <property type="term" value="F:catalytic activity"/>
    <property type="evidence" value="ECO:0007669"/>
    <property type="project" value="UniProtKB-ARBA"/>
</dbReference>
<dbReference type="PANTHER" id="PTHR43798">
    <property type="entry name" value="MONOACYLGLYCEROL LIPASE"/>
    <property type="match status" value="1"/>
</dbReference>
<feature type="domain" description="AB hydrolase-1" evidence="1">
    <location>
        <begin position="13"/>
        <end position="251"/>
    </location>
</feature>
<organism evidence="2 3">
    <name type="scientific">Actinomycetospora corticicola</name>
    <dbReference type="NCBI Taxonomy" id="663602"/>
    <lineage>
        <taxon>Bacteria</taxon>
        <taxon>Bacillati</taxon>
        <taxon>Actinomycetota</taxon>
        <taxon>Actinomycetes</taxon>
        <taxon>Pseudonocardiales</taxon>
        <taxon>Pseudonocardiaceae</taxon>
        <taxon>Actinomycetospora</taxon>
    </lineage>
</organism>
<dbReference type="SUPFAM" id="SSF53474">
    <property type="entry name" value="alpha/beta-Hydrolases"/>
    <property type="match status" value="1"/>
</dbReference>
<dbReference type="PRINTS" id="PR00111">
    <property type="entry name" value="ABHYDROLASE"/>
</dbReference>
<dbReference type="InterPro" id="IPR050266">
    <property type="entry name" value="AB_hydrolase_sf"/>
</dbReference>
<name>A0A7Y9J5F6_9PSEU</name>
<dbReference type="RefSeq" id="WP_179793792.1">
    <property type="nucleotide sequence ID" value="NZ_BAABHP010000007.1"/>
</dbReference>
<evidence type="ECO:0000313" key="3">
    <source>
        <dbReference type="Proteomes" id="UP000535890"/>
    </source>
</evidence>
<evidence type="ECO:0000313" key="2">
    <source>
        <dbReference type="EMBL" id="NYD36055.1"/>
    </source>
</evidence>
<dbReference type="EMBL" id="JACCBN010000001">
    <property type="protein sequence ID" value="NYD36055.1"/>
    <property type="molecule type" value="Genomic_DNA"/>
</dbReference>
<keyword evidence="3" id="KW-1185">Reference proteome</keyword>
<comment type="caution">
    <text evidence="2">The sequence shown here is derived from an EMBL/GenBank/DDBJ whole genome shotgun (WGS) entry which is preliminary data.</text>
</comment>
<protein>
    <submittedName>
        <fullName evidence="2">Pimeloyl-ACP methyl ester carboxylesterase</fullName>
    </submittedName>
</protein>
<dbReference type="Gene3D" id="3.40.50.1820">
    <property type="entry name" value="alpha/beta hydrolase"/>
    <property type="match status" value="1"/>
</dbReference>
<sequence>MLAHSRSGSGEPLFLVHGITHRRQGWDPVLPLLEREHEVIAIDLPGHGESADVDPGFDGSARPLVEAVEGLADDLGIDRPHIAGNSLGGLIALEMAARGSVRSATALSPAGFWSPVGRAWAKALLGGASKVLQSWSRERLDSVLSTPAGRYALLSALVAHPGRDHYAGMGDDLQGLARPREGFATMLAALDTWTAPRRADVPTMVGWGSRDFLLPRAQVRRLRRVLPDARVVVLPGCGHVPMADDPELTAELILGTARLSRV</sequence>
<reference evidence="2 3" key="1">
    <citation type="submission" date="2020-07" db="EMBL/GenBank/DDBJ databases">
        <title>Sequencing the genomes of 1000 actinobacteria strains.</title>
        <authorList>
            <person name="Klenk H.-P."/>
        </authorList>
    </citation>
    <scope>NUCLEOTIDE SEQUENCE [LARGE SCALE GENOMIC DNA]</scope>
    <source>
        <strain evidence="2 3">DSM 45772</strain>
    </source>
</reference>
<evidence type="ECO:0000259" key="1">
    <source>
        <dbReference type="Pfam" id="PF12697"/>
    </source>
</evidence>